<dbReference type="PANTHER" id="PTHR34216:SF3">
    <property type="entry name" value="POLY-BETA-1,6-N-ACETYL-D-GLUCOSAMINE N-DEACETYLASE"/>
    <property type="match status" value="1"/>
</dbReference>
<dbReference type="SUPFAM" id="SSF88713">
    <property type="entry name" value="Glycoside hydrolase/deacetylase"/>
    <property type="match status" value="1"/>
</dbReference>
<dbReference type="Proteomes" id="UP000178264">
    <property type="component" value="Unassembled WGS sequence"/>
</dbReference>
<dbReference type="CDD" id="cd10918">
    <property type="entry name" value="CE4_NodB_like_5s_6s"/>
    <property type="match status" value="1"/>
</dbReference>
<dbReference type="GO" id="GO:0005975">
    <property type="term" value="P:carbohydrate metabolic process"/>
    <property type="evidence" value="ECO:0007669"/>
    <property type="project" value="InterPro"/>
</dbReference>
<dbReference type="EMBL" id="MGER01000059">
    <property type="protein sequence ID" value="OGL87776.1"/>
    <property type="molecule type" value="Genomic_DNA"/>
</dbReference>
<dbReference type="GO" id="GO:0005576">
    <property type="term" value="C:extracellular region"/>
    <property type="evidence" value="ECO:0007669"/>
    <property type="project" value="UniProtKB-SubCell"/>
</dbReference>
<dbReference type="InterPro" id="IPR011330">
    <property type="entry name" value="Glyco_hydro/deAcase_b/a-brl"/>
</dbReference>
<dbReference type="PROSITE" id="PS51677">
    <property type="entry name" value="NODB"/>
    <property type="match status" value="1"/>
</dbReference>
<feature type="domain" description="NodB homology" evidence="3">
    <location>
        <begin position="85"/>
        <end position="273"/>
    </location>
</feature>
<evidence type="ECO:0000256" key="2">
    <source>
        <dbReference type="ARBA" id="ARBA00022729"/>
    </source>
</evidence>
<evidence type="ECO:0000256" key="1">
    <source>
        <dbReference type="ARBA" id="ARBA00004613"/>
    </source>
</evidence>
<gene>
    <name evidence="4" type="ORF">A3I42_02540</name>
</gene>
<dbReference type="InterPro" id="IPR051398">
    <property type="entry name" value="Polysacch_Deacetylase"/>
</dbReference>
<evidence type="ECO:0000313" key="4">
    <source>
        <dbReference type="EMBL" id="OGL87776.1"/>
    </source>
</evidence>
<evidence type="ECO:0000313" key="5">
    <source>
        <dbReference type="Proteomes" id="UP000178264"/>
    </source>
</evidence>
<name>A0A1F7VB87_9BACT</name>
<dbReference type="GO" id="GO:0016810">
    <property type="term" value="F:hydrolase activity, acting on carbon-nitrogen (but not peptide) bonds"/>
    <property type="evidence" value="ECO:0007669"/>
    <property type="project" value="InterPro"/>
</dbReference>
<dbReference type="InterPro" id="IPR002509">
    <property type="entry name" value="NODB_dom"/>
</dbReference>
<reference evidence="4 5" key="1">
    <citation type="journal article" date="2016" name="Nat. Commun.">
        <title>Thousands of microbial genomes shed light on interconnected biogeochemical processes in an aquifer system.</title>
        <authorList>
            <person name="Anantharaman K."/>
            <person name="Brown C.T."/>
            <person name="Hug L.A."/>
            <person name="Sharon I."/>
            <person name="Castelle C.J."/>
            <person name="Probst A.J."/>
            <person name="Thomas B.C."/>
            <person name="Singh A."/>
            <person name="Wilkins M.J."/>
            <person name="Karaoz U."/>
            <person name="Brodie E.L."/>
            <person name="Williams K.H."/>
            <person name="Hubbard S.S."/>
            <person name="Banfield J.F."/>
        </authorList>
    </citation>
    <scope>NUCLEOTIDE SEQUENCE [LARGE SCALE GENOMIC DNA]</scope>
</reference>
<dbReference type="AlphaFoldDB" id="A0A1F7VB87"/>
<dbReference type="Pfam" id="PF01522">
    <property type="entry name" value="Polysacc_deac_1"/>
    <property type="match status" value="1"/>
</dbReference>
<evidence type="ECO:0000259" key="3">
    <source>
        <dbReference type="PROSITE" id="PS51677"/>
    </source>
</evidence>
<organism evidence="4 5">
    <name type="scientific">Candidatus Uhrbacteria bacterium RIFCSPLOWO2_02_FULL_49_11</name>
    <dbReference type="NCBI Taxonomy" id="1802409"/>
    <lineage>
        <taxon>Bacteria</taxon>
        <taxon>Candidatus Uhriibacteriota</taxon>
    </lineage>
</organism>
<comment type="caution">
    <text evidence="4">The sequence shown here is derived from an EMBL/GenBank/DDBJ whole genome shotgun (WGS) entry which is preliminary data.</text>
</comment>
<keyword evidence="2" id="KW-0732">Signal</keyword>
<sequence>MKFIKYLVFALLHFSGISALYCLCTPWRARILCYHRISEFPRDPLLDVSKKKFEEQVKYLTRCYTPMHLSDIVEFFYEKKTPHRLSCALSFDDGSEDWLSLVIPVLKRYNVPATFFTTTGFIGNGLIPYPHPHAPARALTYEELTALAASSLVTIGGHTVTHPHLSRLKEPEMREEIKTSKRMLELWTGKLVNLYAYPFGNEADYNETTKRVTKEEGLKAGFSIEERTATSSDDLYELPRMVIFDEPLWIFKVRVSGIIDDFLYFFKQLIKSK</sequence>
<comment type="subcellular location">
    <subcellularLocation>
        <location evidence="1">Secreted</location>
    </subcellularLocation>
</comment>
<proteinExistence type="predicted"/>
<accession>A0A1F7VB87</accession>
<dbReference type="Gene3D" id="3.20.20.370">
    <property type="entry name" value="Glycoside hydrolase/deacetylase"/>
    <property type="match status" value="1"/>
</dbReference>
<dbReference type="PANTHER" id="PTHR34216">
    <property type="match status" value="1"/>
</dbReference>
<protein>
    <recommendedName>
        <fullName evidence="3">NodB homology domain-containing protein</fullName>
    </recommendedName>
</protein>